<dbReference type="InterPro" id="IPR002731">
    <property type="entry name" value="ATPase_BadF"/>
</dbReference>
<dbReference type="EMBL" id="JACHGW010000007">
    <property type="protein sequence ID" value="MBB6053498.1"/>
    <property type="molecule type" value="Genomic_DNA"/>
</dbReference>
<name>A0A7W9SW51_ARMRO</name>
<keyword evidence="2" id="KW-0418">Kinase</keyword>
<organism evidence="2 3">
    <name type="scientific">Armatimonas rosea</name>
    <dbReference type="NCBI Taxonomy" id="685828"/>
    <lineage>
        <taxon>Bacteria</taxon>
        <taxon>Bacillati</taxon>
        <taxon>Armatimonadota</taxon>
        <taxon>Armatimonadia</taxon>
        <taxon>Armatimonadales</taxon>
        <taxon>Armatimonadaceae</taxon>
        <taxon>Armatimonas</taxon>
    </lineage>
</organism>
<dbReference type="PANTHER" id="PTHR43190:SF3">
    <property type="entry name" value="N-ACETYL-D-GLUCOSAMINE KINASE"/>
    <property type="match status" value="1"/>
</dbReference>
<dbReference type="GO" id="GO:0016301">
    <property type="term" value="F:kinase activity"/>
    <property type="evidence" value="ECO:0007669"/>
    <property type="project" value="UniProtKB-KW"/>
</dbReference>
<dbReference type="AlphaFoldDB" id="A0A7W9SW51"/>
<dbReference type="Proteomes" id="UP000520814">
    <property type="component" value="Unassembled WGS sequence"/>
</dbReference>
<dbReference type="InterPro" id="IPR043129">
    <property type="entry name" value="ATPase_NBD"/>
</dbReference>
<protein>
    <submittedName>
        <fullName evidence="2">N-acetylglucosamine kinase-like BadF-type ATPase</fullName>
    </submittedName>
</protein>
<dbReference type="PANTHER" id="PTHR43190">
    <property type="entry name" value="N-ACETYL-D-GLUCOSAMINE KINASE"/>
    <property type="match status" value="1"/>
</dbReference>
<dbReference type="RefSeq" id="WP_184203590.1">
    <property type="nucleotide sequence ID" value="NZ_JACHGW010000007.1"/>
</dbReference>
<dbReference type="Gene3D" id="3.30.420.40">
    <property type="match status" value="2"/>
</dbReference>
<dbReference type="InterPro" id="IPR052519">
    <property type="entry name" value="Euk-type_GlcNAc_Kinase"/>
</dbReference>
<evidence type="ECO:0000313" key="3">
    <source>
        <dbReference type="Proteomes" id="UP000520814"/>
    </source>
</evidence>
<keyword evidence="2" id="KW-0808">Transferase</keyword>
<reference evidence="2 3" key="1">
    <citation type="submission" date="2020-08" db="EMBL/GenBank/DDBJ databases">
        <title>Genomic Encyclopedia of Type Strains, Phase IV (KMG-IV): sequencing the most valuable type-strain genomes for metagenomic binning, comparative biology and taxonomic classification.</title>
        <authorList>
            <person name="Goeker M."/>
        </authorList>
    </citation>
    <scope>NUCLEOTIDE SEQUENCE [LARGE SCALE GENOMIC DNA]</scope>
    <source>
        <strain evidence="2 3">DSM 23562</strain>
    </source>
</reference>
<feature type="domain" description="ATPase BadF/BadG/BcrA/BcrD type" evidence="1">
    <location>
        <begin position="7"/>
        <end position="255"/>
    </location>
</feature>
<sequence>MTKLIAGIDAGGTQVRLRWRDLETGAEEQIRGVADPEGGPEPAVALLRQAPGELVALAAGITKVSRGETKARWEQALATACPTAELTVVPDYVIAFHGAVPSGHGLLCVSGTGSVVYGENARGQAVRVGGRGWEFGDEGSGAYVTTELMRRTLRACDGLWPPTPLTQAVCAALGTSEAALVGERARQRALAEGRGFLVHLVHAQALAGDDEARGLYTGAAGWLARYVRAAYEQLGFVADESVPVALVGGMWELGALMTEPFAVLLERWLPGAVASPATGSPCEGALRLAERLVSVTR</sequence>
<gene>
    <name evidence="2" type="ORF">HNQ39_005333</name>
</gene>
<keyword evidence="3" id="KW-1185">Reference proteome</keyword>
<dbReference type="Pfam" id="PF01869">
    <property type="entry name" value="BcrAD_BadFG"/>
    <property type="match status" value="1"/>
</dbReference>
<comment type="caution">
    <text evidence="2">The sequence shown here is derived from an EMBL/GenBank/DDBJ whole genome shotgun (WGS) entry which is preliminary data.</text>
</comment>
<evidence type="ECO:0000259" key="1">
    <source>
        <dbReference type="Pfam" id="PF01869"/>
    </source>
</evidence>
<accession>A0A7W9SW51</accession>
<evidence type="ECO:0000313" key="2">
    <source>
        <dbReference type="EMBL" id="MBB6053498.1"/>
    </source>
</evidence>
<dbReference type="SUPFAM" id="SSF53067">
    <property type="entry name" value="Actin-like ATPase domain"/>
    <property type="match status" value="1"/>
</dbReference>
<proteinExistence type="predicted"/>